<keyword evidence="3" id="KW-1185">Reference proteome</keyword>
<feature type="domain" description="Transposase-associated" evidence="1">
    <location>
        <begin position="3"/>
        <end position="75"/>
    </location>
</feature>
<gene>
    <name evidence="2" type="ORF">Ddye_013125</name>
</gene>
<dbReference type="InterPro" id="IPR029480">
    <property type="entry name" value="Transpos_assoc"/>
</dbReference>
<dbReference type="PANTHER" id="PTHR10775">
    <property type="entry name" value="OS08G0208400 PROTEIN"/>
    <property type="match status" value="1"/>
</dbReference>
<name>A0AAD9X5Q4_9ROSI</name>
<comment type="caution">
    <text evidence="2">The sequence shown here is derived from an EMBL/GenBank/DDBJ whole genome shotgun (WGS) entry which is preliminary data.</text>
</comment>
<sequence length="512" mass="58260">MDKSWMSNDRLSKEYVDGVDQFLAFASAHTTNFELMRCPCQSCANLKFKTPREIRYHLFSKGIDQRYGRWIWHGEVTCTRCSTNGKATFVEQSTYKDAANMVKKVQDAFEFSKENPKLFENLLEDAEKPLYPGCLKYTKLSTLMRLYNIKGKYGWSDSSFSNSLNSLKDMFPIGNEIPSSMYEAKKTMTALGLEFKRLFQSSKIARDLTWHATGREKDGKLCHLVDSPSWKLVDRTWPHFSAKTRNLRLVISADGINPHSSLSSLYSCWPMVMVTYNLPSWLCMKRKFMMLSLLISGPYQPGNDFDVYLAPLIKDLKTLWEVGVEVYDAYKQERFNLWVVLLWTINDFPAYRNFSGSPTKGYFACPICGGKTNSCRLHHEMIVRVLGLMMLHWLKLNSQETLAALTQSPSQDMSTQSVDTNLEGHSSNKIQHVESTKIMVQSINHTVGDRRALSLGKSCKLIVRPLGDVVAMGITVENHNAYTTISIDVVVDNDASLPILNEVEGLVFLGMH</sequence>
<dbReference type="AlphaFoldDB" id="A0AAD9X5Q4"/>
<dbReference type="PANTHER" id="PTHR10775:SF180">
    <property type="entry name" value="TRANSPOSON, EN_SPM-LIKE, TRANSPOSASE-ASSOCIATED DOMAIN PROTEIN-RELATED"/>
    <property type="match status" value="1"/>
</dbReference>
<protein>
    <recommendedName>
        <fullName evidence="1">Transposase-associated domain-containing protein</fullName>
    </recommendedName>
</protein>
<evidence type="ECO:0000313" key="2">
    <source>
        <dbReference type="EMBL" id="KAK2653269.1"/>
    </source>
</evidence>
<dbReference type="Pfam" id="PF02992">
    <property type="entry name" value="Transposase_21"/>
    <property type="match status" value="1"/>
</dbReference>
<dbReference type="Proteomes" id="UP001280121">
    <property type="component" value="Unassembled WGS sequence"/>
</dbReference>
<dbReference type="Pfam" id="PF13963">
    <property type="entry name" value="Transpos_assoc"/>
    <property type="match status" value="1"/>
</dbReference>
<dbReference type="InterPro" id="IPR004242">
    <property type="entry name" value="Transposase_21"/>
</dbReference>
<dbReference type="EMBL" id="JANJYI010000004">
    <property type="protein sequence ID" value="KAK2653269.1"/>
    <property type="molecule type" value="Genomic_DNA"/>
</dbReference>
<organism evidence="2 3">
    <name type="scientific">Dipteronia dyeriana</name>
    <dbReference type="NCBI Taxonomy" id="168575"/>
    <lineage>
        <taxon>Eukaryota</taxon>
        <taxon>Viridiplantae</taxon>
        <taxon>Streptophyta</taxon>
        <taxon>Embryophyta</taxon>
        <taxon>Tracheophyta</taxon>
        <taxon>Spermatophyta</taxon>
        <taxon>Magnoliopsida</taxon>
        <taxon>eudicotyledons</taxon>
        <taxon>Gunneridae</taxon>
        <taxon>Pentapetalae</taxon>
        <taxon>rosids</taxon>
        <taxon>malvids</taxon>
        <taxon>Sapindales</taxon>
        <taxon>Sapindaceae</taxon>
        <taxon>Hippocastanoideae</taxon>
        <taxon>Acereae</taxon>
        <taxon>Dipteronia</taxon>
    </lineage>
</organism>
<proteinExistence type="predicted"/>
<evidence type="ECO:0000313" key="3">
    <source>
        <dbReference type="Proteomes" id="UP001280121"/>
    </source>
</evidence>
<accession>A0AAD9X5Q4</accession>
<reference evidence="2" key="1">
    <citation type="journal article" date="2023" name="Plant J.">
        <title>Genome sequences and population genomics provide insights into the demographic history, inbreeding, and mutation load of two 'living fossil' tree species of Dipteronia.</title>
        <authorList>
            <person name="Feng Y."/>
            <person name="Comes H.P."/>
            <person name="Chen J."/>
            <person name="Zhu S."/>
            <person name="Lu R."/>
            <person name="Zhang X."/>
            <person name="Li P."/>
            <person name="Qiu J."/>
            <person name="Olsen K.M."/>
            <person name="Qiu Y."/>
        </authorList>
    </citation>
    <scope>NUCLEOTIDE SEQUENCE</scope>
    <source>
        <strain evidence="2">KIB01</strain>
    </source>
</reference>
<evidence type="ECO:0000259" key="1">
    <source>
        <dbReference type="Pfam" id="PF13963"/>
    </source>
</evidence>